<organism evidence="2 3">
    <name type="scientific">Brumimicrobium glaciale</name>
    <dbReference type="NCBI Taxonomy" id="200475"/>
    <lineage>
        <taxon>Bacteria</taxon>
        <taxon>Pseudomonadati</taxon>
        <taxon>Bacteroidota</taxon>
        <taxon>Flavobacteriia</taxon>
        <taxon>Flavobacteriales</taxon>
        <taxon>Crocinitomicaceae</taxon>
        <taxon>Brumimicrobium</taxon>
    </lineage>
</organism>
<feature type="domain" description="Cyclic nucleotide-binding" evidence="1">
    <location>
        <begin position="11"/>
        <end position="113"/>
    </location>
</feature>
<dbReference type="CDD" id="cd00038">
    <property type="entry name" value="CAP_ED"/>
    <property type="match status" value="1"/>
</dbReference>
<comment type="caution">
    <text evidence="2">The sequence shown here is derived from an EMBL/GenBank/DDBJ whole genome shotgun (WGS) entry which is preliminary data.</text>
</comment>
<dbReference type="InterPro" id="IPR000595">
    <property type="entry name" value="cNMP-bd_dom"/>
</dbReference>
<name>A0A4Q4KNS2_9FLAO</name>
<dbReference type="InterPro" id="IPR036388">
    <property type="entry name" value="WH-like_DNA-bd_sf"/>
</dbReference>
<evidence type="ECO:0000313" key="3">
    <source>
        <dbReference type="Proteomes" id="UP000293952"/>
    </source>
</evidence>
<dbReference type="Gene3D" id="2.60.120.10">
    <property type="entry name" value="Jelly Rolls"/>
    <property type="match status" value="1"/>
</dbReference>
<dbReference type="PROSITE" id="PS50042">
    <property type="entry name" value="CNMP_BINDING_3"/>
    <property type="match status" value="1"/>
</dbReference>
<dbReference type="RefSeq" id="WP_130093525.1">
    <property type="nucleotide sequence ID" value="NZ_SETE01000003.1"/>
</dbReference>
<dbReference type="EMBL" id="SETE01000003">
    <property type="protein sequence ID" value="RYM34084.1"/>
    <property type="molecule type" value="Genomic_DNA"/>
</dbReference>
<dbReference type="Gene3D" id="1.10.10.10">
    <property type="entry name" value="Winged helix-like DNA-binding domain superfamily/Winged helix DNA-binding domain"/>
    <property type="match status" value="1"/>
</dbReference>
<accession>A0A4Q4KNS2</accession>
<proteinExistence type="predicted"/>
<dbReference type="InterPro" id="IPR018490">
    <property type="entry name" value="cNMP-bd_dom_sf"/>
</dbReference>
<evidence type="ECO:0000313" key="2">
    <source>
        <dbReference type="EMBL" id="RYM34084.1"/>
    </source>
</evidence>
<dbReference type="Proteomes" id="UP000293952">
    <property type="component" value="Unassembled WGS sequence"/>
</dbReference>
<dbReference type="Pfam" id="PF00027">
    <property type="entry name" value="cNMP_binding"/>
    <property type="match status" value="1"/>
</dbReference>
<keyword evidence="3" id="KW-1185">Reference proteome</keyword>
<dbReference type="InterPro" id="IPR014710">
    <property type="entry name" value="RmlC-like_jellyroll"/>
</dbReference>
<gene>
    <name evidence="2" type="ORF">ERX46_08985</name>
</gene>
<dbReference type="AlphaFoldDB" id="A0A4Q4KNS2"/>
<reference evidence="2 3" key="1">
    <citation type="submission" date="2019-02" db="EMBL/GenBank/DDBJ databases">
        <title>Genome sequence of the sea-ice species Brumimicrobium glaciale.</title>
        <authorList>
            <person name="Bowman J.P."/>
        </authorList>
    </citation>
    <scope>NUCLEOTIDE SEQUENCE [LARGE SCALE GENOMIC DNA]</scope>
    <source>
        <strain evidence="2 3">IC156</strain>
    </source>
</reference>
<sequence length="190" mass="22089">MTELEKYIEASFGILEKEDLNKISKLFEYSELKKGDFLLESGKKCNKLSFVQSGLLRMFALVDGNEVTQWISTKGYFSTDLASFIYEESSRLSIQALVDTEVFSITKENYDKIGEIVSQWHSLEKQFLINCFITLEDRVFSHLSMSAEQRYKMFFESNKALFNEVPLQYIASMLGMTPETFSRIRKKQLL</sequence>
<protein>
    <submittedName>
        <fullName evidence="2">Crp/Fnr family transcriptional regulator</fullName>
    </submittedName>
</protein>
<dbReference type="SUPFAM" id="SSF51206">
    <property type="entry name" value="cAMP-binding domain-like"/>
    <property type="match status" value="1"/>
</dbReference>
<dbReference type="OrthoDB" id="758145at2"/>
<evidence type="ECO:0000259" key="1">
    <source>
        <dbReference type="PROSITE" id="PS50042"/>
    </source>
</evidence>